<evidence type="ECO:0000313" key="2">
    <source>
        <dbReference type="EMBL" id="PXY26983.1"/>
    </source>
</evidence>
<dbReference type="RefSeq" id="WP_112280984.1">
    <property type="nucleotide sequence ID" value="NZ_MASW01000002.1"/>
</dbReference>
<protein>
    <recommendedName>
        <fullName evidence="1">DUF7715 domain-containing protein</fullName>
    </recommendedName>
</protein>
<organism evidence="2 3">
    <name type="scientific">Prauserella muralis</name>
    <dbReference type="NCBI Taxonomy" id="588067"/>
    <lineage>
        <taxon>Bacteria</taxon>
        <taxon>Bacillati</taxon>
        <taxon>Actinomycetota</taxon>
        <taxon>Actinomycetes</taxon>
        <taxon>Pseudonocardiales</taxon>
        <taxon>Pseudonocardiaceae</taxon>
        <taxon>Prauserella</taxon>
    </lineage>
</organism>
<dbReference type="OrthoDB" id="3476326at2"/>
<proteinExistence type="predicted"/>
<accession>A0A2V4AZ33</accession>
<sequence length="128" mass="14002">MIKVLVATAATQGARDSDYHWCVDGELVWIAPMCADDWLDPDRGCGCGRAFAGLNSHRATTTAMVRTLEGLSRDDYVEAIRSSLDAQGYDGGLAPEIADSLLELIHDLPDGAVVEHRLEYVQVRERTP</sequence>
<feature type="domain" description="DUF7715" evidence="1">
    <location>
        <begin position="2"/>
        <end position="126"/>
    </location>
</feature>
<evidence type="ECO:0000259" key="1">
    <source>
        <dbReference type="Pfam" id="PF24831"/>
    </source>
</evidence>
<dbReference type="Pfam" id="PF24831">
    <property type="entry name" value="DUF7715"/>
    <property type="match status" value="1"/>
</dbReference>
<reference evidence="2 3" key="1">
    <citation type="submission" date="2016-07" db="EMBL/GenBank/DDBJ databases">
        <title>Draft genome sequence of Prauserella muralis DSM 45305, isolated from a mould-covered wall in an indoor environment.</title>
        <authorList>
            <person name="Ruckert C."/>
            <person name="Albersmeier A."/>
            <person name="Jiang C.-L."/>
            <person name="Jiang Y."/>
            <person name="Kalinowski J."/>
            <person name="Schneider O."/>
            <person name="Winkler A."/>
            <person name="Zotchev S.B."/>
        </authorList>
    </citation>
    <scope>NUCLEOTIDE SEQUENCE [LARGE SCALE GENOMIC DNA]</scope>
    <source>
        <strain evidence="2 3">DSM 45305</strain>
    </source>
</reference>
<name>A0A2V4AZ33_9PSEU</name>
<dbReference type="EMBL" id="MASW01000002">
    <property type="protein sequence ID" value="PXY26983.1"/>
    <property type="molecule type" value="Genomic_DNA"/>
</dbReference>
<gene>
    <name evidence="2" type="ORF">BAY60_10810</name>
</gene>
<dbReference type="AlphaFoldDB" id="A0A2V4AZ33"/>
<dbReference type="Proteomes" id="UP000249915">
    <property type="component" value="Unassembled WGS sequence"/>
</dbReference>
<keyword evidence="3" id="KW-1185">Reference proteome</keyword>
<comment type="caution">
    <text evidence="2">The sequence shown here is derived from an EMBL/GenBank/DDBJ whole genome shotgun (WGS) entry which is preliminary data.</text>
</comment>
<dbReference type="InterPro" id="IPR056132">
    <property type="entry name" value="DUF7715"/>
</dbReference>
<evidence type="ECO:0000313" key="3">
    <source>
        <dbReference type="Proteomes" id="UP000249915"/>
    </source>
</evidence>